<dbReference type="InterPro" id="IPR005759">
    <property type="entry name" value="Nth"/>
</dbReference>
<dbReference type="Pfam" id="PF00633">
    <property type="entry name" value="HHH"/>
    <property type="match status" value="1"/>
</dbReference>
<dbReference type="PANTHER" id="PTHR10359">
    <property type="entry name" value="A/G-SPECIFIC ADENINE GLYCOSYLASE/ENDONUCLEASE III"/>
    <property type="match status" value="1"/>
</dbReference>
<evidence type="ECO:0000256" key="9">
    <source>
        <dbReference type="ARBA" id="ARBA00023204"/>
    </source>
</evidence>
<evidence type="ECO:0000256" key="5">
    <source>
        <dbReference type="ARBA" id="ARBA00022801"/>
    </source>
</evidence>
<evidence type="ECO:0000256" key="1">
    <source>
        <dbReference type="ARBA" id="ARBA00008343"/>
    </source>
</evidence>
<dbReference type="GO" id="GO:0019104">
    <property type="term" value="F:DNA N-glycosylase activity"/>
    <property type="evidence" value="ECO:0007669"/>
    <property type="project" value="UniProtKB-UniRule"/>
</dbReference>
<dbReference type="GO" id="GO:0140078">
    <property type="term" value="F:class I DNA-(apurinic or apyrimidinic site) endonuclease activity"/>
    <property type="evidence" value="ECO:0007669"/>
    <property type="project" value="UniProtKB-EC"/>
</dbReference>
<keyword evidence="9 12" id="KW-0234">DNA repair</keyword>
<dbReference type="InterPro" id="IPR004036">
    <property type="entry name" value="Endonuclease-III-like_CS2"/>
</dbReference>
<dbReference type="KEGG" id="bex:A11Q_2092"/>
<dbReference type="Gene3D" id="1.10.340.30">
    <property type="entry name" value="Hypothetical protein, domain 2"/>
    <property type="match status" value="1"/>
</dbReference>
<evidence type="ECO:0000259" key="13">
    <source>
        <dbReference type="SMART" id="SM00478"/>
    </source>
</evidence>
<evidence type="ECO:0000256" key="8">
    <source>
        <dbReference type="ARBA" id="ARBA00023125"/>
    </source>
</evidence>
<dbReference type="PROSITE" id="PS00764">
    <property type="entry name" value="ENDONUCLEASE_III_1"/>
    <property type="match status" value="1"/>
</dbReference>
<dbReference type="GO" id="GO:0051539">
    <property type="term" value="F:4 iron, 4 sulfur cluster binding"/>
    <property type="evidence" value="ECO:0007669"/>
    <property type="project" value="UniProtKB-UniRule"/>
</dbReference>
<evidence type="ECO:0000313" key="14">
    <source>
        <dbReference type="EMBL" id="AGH96308.1"/>
    </source>
</evidence>
<dbReference type="InterPro" id="IPR003265">
    <property type="entry name" value="HhH-GPD_domain"/>
</dbReference>
<dbReference type="AlphaFoldDB" id="M4VAQ1"/>
<dbReference type="InterPro" id="IPR003651">
    <property type="entry name" value="Endonuclease3_FeS-loop_motif"/>
</dbReference>
<keyword evidence="10 12" id="KW-0456">Lyase</keyword>
<keyword evidence="3 12" id="KW-0479">Metal-binding</keyword>
<dbReference type="GO" id="GO:0006285">
    <property type="term" value="P:base-excision repair, AP site formation"/>
    <property type="evidence" value="ECO:0007669"/>
    <property type="project" value="TreeGrafter"/>
</dbReference>
<comment type="catalytic activity">
    <reaction evidence="12">
        <text>2'-deoxyribonucleotide-(2'-deoxyribose 5'-phosphate)-2'-deoxyribonucleotide-DNA = a 3'-end 2'-deoxyribonucleotide-(2,3-dehydro-2,3-deoxyribose 5'-phosphate)-DNA + a 5'-end 5'-phospho-2'-deoxyribonucleoside-DNA + H(+)</text>
        <dbReference type="Rhea" id="RHEA:66592"/>
        <dbReference type="Rhea" id="RHEA-COMP:13180"/>
        <dbReference type="Rhea" id="RHEA-COMP:16897"/>
        <dbReference type="Rhea" id="RHEA-COMP:17067"/>
        <dbReference type="ChEBI" id="CHEBI:15378"/>
        <dbReference type="ChEBI" id="CHEBI:136412"/>
        <dbReference type="ChEBI" id="CHEBI:157695"/>
        <dbReference type="ChEBI" id="CHEBI:167181"/>
        <dbReference type="EC" id="4.2.99.18"/>
    </reaction>
</comment>
<dbReference type="eggNOG" id="COG0177">
    <property type="taxonomic scope" value="Bacteria"/>
</dbReference>
<evidence type="ECO:0000256" key="7">
    <source>
        <dbReference type="ARBA" id="ARBA00023014"/>
    </source>
</evidence>
<keyword evidence="6 12" id="KW-0408">Iron</keyword>
<keyword evidence="2 12" id="KW-0004">4Fe-4S</keyword>
<dbReference type="CDD" id="cd00056">
    <property type="entry name" value="ENDO3c"/>
    <property type="match status" value="1"/>
</dbReference>
<keyword evidence="8 12" id="KW-0238">DNA-binding</keyword>
<accession>M4VAQ1</accession>
<dbReference type="InterPro" id="IPR004035">
    <property type="entry name" value="Endouclease-III_FeS-bd_BS"/>
</dbReference>
<feature type="binding site" evidence="12">
    <location>
        <position position="216"/>
    </location>
    <ligand>
        <name>[4Fe-4S] cluster</name>
        <dbReference type="ChEBI" id="CHEBI:49883"/>
    </ligand>
</feature>
<dbReference type="HAMAP" id="MF_00942">
    <property type="entry name" value="Nth"/>
    <property type="match status" value="1"/>
</dbReference>
<dbReference type="InterPro" id="IPR011257">
    <property type="entry name" value="DNA_glycosylase"/>
</dbReference>
<dbReference type="InterPro" id="IPR000445">
    <property type="entry name" value="HhH_motif"/>
</dbReference>
<dbReference type="EMBL" id="CP003537">
    <property type="protein sequence ID" value="AGH96308.1"/>
    <property type="molecule type" value="Genomic_DNA"/>
</dbReference>
<dbReference type="EC" id="4.2.99.18" evidence="12"/>
<dbReference type="InterPro" id="IPR023170">
    <property type="entry name" value="HhH_base_excis_C"/>
</dbReference>
<feature type="binding site" evidence="12">
    <location>
        <position position="206"/>
    </location>
    <ligand>
        <name>[4Fe-4S] cluster</name>
        <dbReference type="ChEBI" id="CHEBI:49883"/>
    </ligand>
</feature>
<gene>
    <name evidence="12" type="primary">nth</name>
    <name evidence="14" type="ORF">A11Q_2092</name>
</gene>
<keyword evidence="5 12" id="KW-0378">Hydrolase</keyword>
<name>M4VAQ1_9BACT</name>
<dbReference type="NCBIfam" id="TIGR01083">
    <property type="entry name" value="nth"/>
    <property type="match status" value="1"/>
</dbReference>
<dbReference type="SUPFAM" id="SSF48150">
    <property type="entry name" value="DNA-glycosylase"/>
    <property type="match status" value="1"/>
</dbReference>
<comment type="similarity">
    <text evidence="1 12">Belongs to the Nth/MutY family.</text>
</comment>
<evidence type="ECO:0000256" key="2">
    <source>
        <dbReference type="ARBA" id="ARBA00022485"/>
    </source>
</evidence>
<dbReference type="Gene3D" id="1.10.1670.10">
    <property type="entry name" value="Helix-hairpin-Helix base-excision DNA repair enzymes (C-terminal)"/>
    <property type="match status" value="1"/>
</dbReference>
<organism evidence="14 15">
    <name type="scientific">Pseudobdellovibrio exovorus JSS</name>
    <dbReference type="NCBI Taxonomy" id="1184267"/>
    <lineage>
        <taxon>Bacteria</taxon>
        <taxon>Pseudomonadati</taxon>
        <taxon>Bdellovibrionota</taxon>
        <taxon>Bdellovibrionia</taxon>
        <taxon>Bdellovibrionales</taxon>
        <taxon>Pseudobdellovibrionaceae</taxon>
        <taxon>Pseudobdellovibrio</taxon>
    </lineage>
</organism>
<protein>
    <recommendedName>
        <fullName evidence="12">Endonuclease III</fullName>
        <ecNumber evidence="12">4.2.99.18</ecNumber>
    </recommendedName>
    <alternativeName>
        <fullName evidence="12">DNA-(apurinic or apyrimidinic site) lyase</fullName>
    </alternativeName>
</protein>
<dbReference type="STRING" id="1184267.A11Q_2092"/>
<evidence type="ECO:0000256" key="11">
    <source>
        <dbReference type="ARBA" id="ARBA00023295"/>
    </source>
</evidence>
<dbReference type="Pfam" id="PF00730">
    <property type="entry name" value="HhH-GPD"/>
    <property type="match status" value="1"/>
</dbReference>
<dbReference type="SMART" id="SM00525">
    <property type="entry name" value="FES"/>
    <property type="match status" value="1"/>
</dbReference>
<keyword evidence="7 12" id="KW-0411">Iron-sulfur</keyword>
<evidence type="ECO:0000256" key="3">
    <source>
        <dbReference type="ARBA" id="ARBA00022723"/>
    </source>
</evidence>
<dbReference type="FunFam" id="1.10.1670.10:FF:000001">
    <property type="entry name" value="Endonuclease III"/>
    <property type="match status" value="1"/>
</dbReference>
<dbReference type="PATRIC" id="fig|1184267.3.peg.2117"/>
<evidence type="ECO:0000313" key="15">
    <source>
        <dbReference type="Proteomes" id="UP000012040"/>
    </source>
</evidence>
<dbReference type="GO" id="GO:0003677">
    <property type="term" value="F:DNA binding"/>
    <property type="evidence" value="ECO:0007669"/>
    <property type="project" value="UniProtKB-UniRule"/>
</dbReference>
<dbReference type="Pfam" id="PF10576">
    <property type="entry name" value="EndIII_4Fe-2S"/>
    <property type="match status" value="1"/>
</dbReference>
<evidence type="ECO:0000256" key="12">
    <source>
        <dbReference type="HAMAP-Rule" id="MF_00942"/>
    </source>
</evidence>
<dbReference type="SMART" id="SM00478">
    <property type="entry name" value="ENDO3c"/>
    <property type="match status" value="1"/>
</dbReference>
<keyword evidence="14" id="KW-0255">Endonuclease</keyword>
<sequence>MTLANRKVSSSRQLTKKSATKVEFDFVLKKLKKHYPYAHCALHFTNPFELLVATILSAQCTDERVNKVTPHLFEAYPDSFSMSEAPVEEIEEIIKSTGFFRNKARNIKMCAQELVEKYKGEVPQTLEELHALPGVGRKTANVVLGNAFGIASGVVVDTHVTRLSNRFGWVKMTDAVKIEMKLNKMCPQKDWIMLSHYLIAHGREICVARSPKCDICFLQEACPKRGV</sequence>
<dbReference type="PROSITE" id="PS01155">
    <property type="entry name" value="ENDONUCLEASE_III_2"/>
    <property type="match status" value="1"/>
</dbReference>
<evidence type="ECO:0000256" key="4">
    <source>
        <dbReference type="ARBA" id="ARBA00022763"/>
    </source>
</evidence>
<dbReference type="GO" id="GO:0046872">
    <property type="term" value="F:metal ion binding"/>
    <property type="evidence" value="ECO:0007669"/>
    <property type="project" value="UniProtKB-KW"/>
</dbReference>
<dbReference type="RefSeq" id="WP_015470798.1">
    <property type="nucleotide sequence ID" value="NC_020813.1"/>
</dbReference>
<keyword evidence="4 12" id="KW-0227">DNA damage</keyword>
<comment type="cofactor">
    <cofactor evidence="12">
        <name>[4Fe-4S] cluster</name>
        <dbReference type="ChEBI" id="CHEBI:49883"/>
    </cofactor>
    <text evidence="12">Binds 1 [4Fe-4S] cluster.</text>
</comment>
<feature type="binding site" evidence="12">
    <location>
        <position position="213"/>
    </location>
    <ligand>
        <name>[4Fe-4S] cluster</name>
        <dbReference type="ChEBI" id="CHEBI:49883"/>
    </ligand>
</feature>
<keyword evidence="11 12" id="KW-0326">Glycosidase</keyword>
<dbReference type="PIRSF" id="PIRSF001435">
    <property type="entry name" value="Nth"/>
    <property type="match status" value="1"/>
</dbReference>
<evidence type="ECO:0000256" key="6">
    <source>
        <dbReference type="ARBA" id="ARBA00023004"/>
    </source>
</evidence>
<dbReference type="HOGENOM" id="CLU_012862_3_3_7"/>
<dbReference type="Proteomes" id="UP000012040">
    <property type="component" value="Chromosome"/>
</dbReference>
<feature type="domain" description="HhH-GPD" evidence="13">
    <location>
        <begin position="56"/>
        <end position="204"/>
    </location>
</feature>
<comment type="function">
    <text evidence="12">DNA repair enzyme that has both DNA N-glycosylase activity and AP-lyase activity. The DNA N-glycosylase activity releases various damaged pyrimidines from DNA by cleaving the N-glycosidic bond, leaving an AP (apurinic/apyrimidinic) site. The AP-lyase activity cleaves the phosphodiester bond 3' to the AP site by a beta-elimination, leaving a 3'-terminal unsaturated sugar and a product with a terminal 5'-phosphate.</text>
</comment>
<feature type="binding site" evidence="12">
    <location>
        <position position="222"/>
    </location>
    <ligand>
        <name>[4Fe-4S] cluster</name>
        <dbReference type="ChEBI" id="CHEBI:49883"/>
    </ligand>
</feature>
<dbReference type="PANTHER" id="PTHR10359:SF18">
    <property type="entry name" value="ENDONUCLEASE III"/>
    <property type="match status" value="1"/>
</dbReference>
<evidence type="ECO:0000256" key="10">
    <source>
        <dbReference type="ARBA" id="ARBA00023239"/>
    </source>
</evidence>
<dbReference type="FunFam" id="1.10.340.30:FF:000001">
    <property type="entry name" value="Endonuclease III"/>
    <property type="match status" value="1"/>
</dbReference>
<reference evidence="14 15" key="1">
    <citation type="journal article" date="2013" name="ISME J.">
        <title>By their genes ye shall know them: genomic signatures of predatory bacteria.</title>
        <authorList>
            <person name="Pasternak Z."/>
            <person name="Pietrokovski S."/>
            <person name="Rotem O."/>
            <person name="Gophna U."/>
            <person name="Lurie-Weinberger M.N."/>
            <person name="Jurkevitch E."/>
        </authorList>
    </citation>
    <scope>NUCLEOTIDE SEQUENCE [LARGE SCALE GENOMIC DNA]</scope>
    <source>
        <strain evidence="14 15">JSS</strain>
    </source>
</reference>
<keyword evidence="14" id="KW-0540">Nuclease</keyword>
<proteinExistence type="inferred from homology"/>
<keyword evidence="15" id="KW-1185">Reference proteome</keyword>